<dbReference type="GO" id="GO:0005829">
    <property type="term" value="C:cytosol"/>
    <property type="evidence" value="ECO:0007669"/>
    <property type="project" value="TreeGrafter"/>
</dbReference>
<dbReference type="NCBIfam" id="NF009003">
    <property type="entry name" value="PRK12348.1"/>
    <property type="match status" value="1"/>
</dbReference>
<dbReference type="EMBL" id="CDNC01000001">
    <property type="protein sequence ID" value="CEM60643.1"/>
    <property type="molecule type" value="Genomic_DNA"/>
</dbReference>
<name>A0A0B7GQD3_TREPH</name>
<dbReference type="PANTHER" id="PTHR22789:SF8">
    <property type="entry name" value="L-RIBULOSE-5-PHOSPHATE 4-EPIMERASE SGBE"/>
    <property type="match status" value="1"/>
</dbReference>
<gene>
    <name evidence="10" type="primary">araD</name>
    <name evidence="10" type="ORF">TPHV1_10311</name>
</gene>
<evidence type="ECO:0000256" key="8">
    <source>
        <dbReference type="ARBA" id="ARBA00023277"/>
    </source>
</evidence>
<dbReference type="Pfam" id="PF00596">
    <property type="entry name" value="Aldolase_II"/>
    <property type="match status" value="1"/>
</dbReference>
<comment type="similarity">
    <text evidence="3">Belongs to the aldolase class II family. AraD/FucA subfamily.</text>
</comment>
<dbReference type="InterPro" id="IPR001303">
    <property type="entry name" value="Aldolase_II/adducin_N"/>
</dbReference>
<dbReference type="InterPro" id="IPR050197">
    <property type="entry name" value="Aldolase_class_II_sugar_metab"/>
</dbReference>
<evidence type="ECO:0000256" key="1">
    <source>
        <dbReference type="ARBA" id="ARBA00001726"/>
    </source>
</evidence>
<evidence type="ECO:0000256" key="4">
    <source>
        <dbReference type="ARBA" id="ARBA00013186"/>
    </source>
</evidence>
<organism evidence="10 11">
    <name type="scientific">Treponema phagedenis</name>
    <dbReference type="NCBI Taxonomy" id="162"/>
    <lineage>
        <taxon>Bacteria</taxon>
        <taxon>Pseudomonadati</taxon>
        <taxon>Spirochaetota</taxon>
        <taxon>Spirochaetia</taxon>
        <taxon>Spirochaetales</taxon>
        <taxon>Treponemataceae</taxon>
        <taxon>Treponema</taxon>
    </lineage>
</organism>
<dbReference type="AlphaFoldDB" id="A0A0B7GQD3"/>
<evidence type="ECO:0000313" key="10">
    <source>
        <dbReference type="EMBL" id="CEM60643.1"/>
    </source>
</evidence>
<proteinExistence type="inferred from homology"/>
<reference evidence="11" key="1">
    <citation type="submission" date="2015-01" db="EMBL/GenBank/DDBJ databases">
        <authorList>
            <person name="Manzoor Shahid"/>
            <person name="Zubair Saima"/>
        </authorList>
    </citation>
    <scope>NUCLEOTIDE SEQUENCE [LARGE SCALE GENOMIC DNA]</scope>
    <source>
        <strain evidence="11">V1</strain>
    </source>
</reference>
<dbReference type="InterPro" id="IPR036409">
    <property type="entry name" value="Aldolase_II/adducin_N_sf"/>
</dbReference>
<keyword evidence="6" id="KW-0862">Zinc</keyword>
<dbReference type="EC" id="5.1.3.4" evidence="4"/>
<dbReference type="GO" id="GO:0046872">
    <property type="term" value="F:metal ion binding"/>
    <property type="evidence" value="ECO:0007669"/>
    <property type="project" value="UniProtKB-KW"/>
</dbReference>
<accession>A0A0B7GQD3</accession>
<evidence type="ECO:0000313" key="11">
    <source>
        <dbReference type="Proteomes" id="UP000042527"/>
    </source>
</evidence>
<dbReference type="NCBIfam" id="NF006047">
    <property type="entry name" value="PRK08193.1"/>
    <property type="match status" value="1"/>
</dbReference>
<comment type="cofactor">
    <cofactor evidence="2">
        <name>Zn(2+)</name>
        <dbReference type="ChEBI" id="CHEBI:29105"/>
    </cofactor>
</comment>
<keyword evidence="7 10" id="KW-0413">Isomerase</keyword>
<feature type="domain" description="Class II aldolase/adducin N-terminal" evidence="9">
    <location>
        <begin position="48"/>
        <end position="248"/>
    </location>
</feature>
<evidence type="ECO:0000256" key="2">
    <source>
        <dbReference type="ARBA" id="ARBA00001947"/>
    </source>
</evidence>
<dbReference type="GO" id="GO:0016832">
    <property type="term" value="F:aldehyde-lyase activity"/>
    <property type="evidence" value="ECO:0007669"/>
    <property type="project" value="TreeGrafter"/>
</dbReference>
<keyword evidence="8" id="KW-0119">Carbohydrate metabolism</keyword>
<evidence type="ECO:0000256" key="7">
    <source>
        <dbReference type="ARBA" id="ARBA00023235"/>
    </source>
</evidence>
<dbReference type="GO" id="GO:0019323">
    <property type="term" value="P:pentose catabolic process"/>
    <property type="evidence" value="ECO:0007669"/>
    <property type="project" value="TreeGrafter"/>
</dbReference>
<dbReference type="Proteomes" id="UP000042527">
    <property type="component" value="Unassembled WGS sequence"/>
</dbReference>
<keyword evidence="5" id="KW-0479">Metal-binding</keyword>
<evidence type="ECO:0000256" key="6">
    <source>
        <dbReference type="ARBA" id="ARBA00022833"/>
    </source>
</evidence>
<keyword evidence="11" id="KW-1185">Reference proteome</keyword>
<protein>
    <recommendedName>
        <fullName evidence="4">L-ribulose-5-phosphate 4-epimerase</fullName>
        <ecNumber evidence="4">5.1.3.4</ecNumber>
    </recommendedName>
</protein>
<dbReference type="PANTHER" id="PTHR22789">
    <property type="entry name" value="FUCULOSE PHOSPHATE ALDOLASE"/>
    <property type="match status" value="1"/>
</dbReference>
<dbReference type="GO" id="GO:0008742">
    <property type="term" value="F:L-ribulose-phosphate 4-epimerase activity"/>
    <property type="evidence" value="ECO:0007669"/>
    <property type="project" value="UniProtKB-EC"/>
</dbReference>
<sequence length="285" mass="32254">MYGSHFANRIARTEHECEPHTLSQRTSAYVENINSKEMRINMLEELKKKVYEANMDLQQHKLVTFTWGNVSGIDREKGLFVIKPSGVEYEKLSPEMMVVMDLKGNKIEGDYNPSSDTKTHLVLYNAFKKIGGIVHTHSPWATSWAQAGRSIPCYGTTHADYFYGAVPCVRTLTQKEIDEDYEYNTGVLIAEHFTQIATAEKQKGESIEPYIAMPCVLCKNHGPFAWGTSPEQAVYHAVVLEEIAKMAARAEALNNHIEPAPQILQDKHYLRKHGANAYYGQSKKI</sequence>
<dbReference type="SMART" id="SM01007">
    <property type="entry name" value="Aldolase_II"/>
    <property type="match status" value="1"/>
</dbReference>
<dbReference type="FunFam" id="3.40.225.10:FF:000001">
    <property type="entry name" value="L-ribulose-5-phosphate 4-epimerase UlaF"/>
    <property type="match status" value="1"/>
</dbReference>
<dbReference type="SUPFAM" id="SSF53639">
    <property type="entry name" value="AraD/HMP-PK domain-like"/>
    <property type="match status" value="1"/>
</dbReference>
<evidence type="ECO:0000256" key="3">
    <source>
        <dbReference type="ARBA" id="ARBA00010037"/>
    </source>
</evidence>
<dbReference type="Gene3D" id="3.40.225.10">
    <property type="entry name" value="Class II aldolase/adducin N-terminal domain"/>
    <property type="match status" value="1"/>
</dbReference>
<comment type="catalytic activity">
    <reaction evidence="1">
        <text>L-ribulose 5-phosphate = D-xylulose 5-phosphate</text>
        <dbReference type="Rhea" id="RHEA:22368"/>
        <dbReference type="ChEBI" id="CHEBI:57737"/>
        <dbReference type="ChEBI" id="CHEBI:58226"/>
        <dbReference type="EC" id="5.1.3.4"/>
    </reaction>
</comment>
<evidence type="ECO:0000259" key="9">
    <source>
        <dbReference type="SMART" id="SM01007"/>
    </source>
</evidence>
<evidence type="ECO:0000256" key="5">
    <source>
        <dbReference type="ARBA" id="ARBA00022723"/>
    </source>
</evidence>